<gene>
    <name evidence="5" type="primary">ess-2</name>
    <name evidence="5" type="ORF">Tcan_18301</name>
</gene>
<keyword evidence="6" id="KW-1185">Reference proteome</keyword>
<evidence type="ECO:0000313" key="5">
    <source>
        <dbReference type="EMBL" id="KHN86648.1"/>
    </source>
</evidence>
<dbReference type="EMBL" id="JPKZ01000533">
    <property type="protein sequence ID" value="KHN86648.1"/>
    <property type="molecule type" value="Genomic_DNA"/>
</dbReference>
<dbReference type="AlphaFoldDB" id="A0A0B2VYA4"/>
<evidence type="ECO:0000256" key="3">
    <source>
        <dbReference type="ARBA" id="ARBA00023242"/>
    </source>
</evidence>
<dbReference type="InterPro" id="IPR019148">
    <property type="entry name" value="Nuclear_protein_DGCR14_ESS-2"/>
</dbReference>
<reference evidence="5 6" key="1">
    <citation type="submission" date="2014-11" db="EMBL/GenBank/DDBJ databases">
        <title>Genetic blueprint of the zoonotic pathogen Toxocara canis.</title>
        <authorList>
            <person name="Zhu X.-Q."/>
            <person name="Korhonen P.K."/>
            <person name="Cai H."/>
            <person name="Young N.D."/>
            <person name="Nejsum P."/>
            <person name="von Samson-Himmelstjerna G."/>
            <person name="Boag P.R."/>
            <person name="Tan P."/>
            <person name="Li Q."/>
            <person name="Min J."/>
            <person name="Yang Y."/>
            <person name="Wang X."/>
            <person name="Fang X."/>
            <person name="Hall R.S."/>
            <person name="Hofmann A."/>
            <person name="Sternberg P.W."/>
            <person name="Jex A.R."/>
            <person name="Gasser R.B."/>
        </authorList>
    </citation>
    <scope>NUCLEOTIDE SEQUENCE [LARGE SCALE GENOMIC DNA]</scope>
    <source>
        <strain evidence="5">PN_DK_2014</strain>
    </source>
</reference>
<proteinExistence type="inferred from homology"/>
<comment type="similarity">
    <text evidence="2">Belongs to the ESS2 family.</text>
</comment>
<sequence>MQLHDRRASADWPRDGVERQMVGCFGCFRGVGVQLRDRRAGKPKELDNWTYKARNAVLFNVDEVPLTMEEHLQRQKMNQRIINKQATRFSQQTHMEPRQSSMARVAMLQAVNQPGKVDISGQEVGVIKASTLDLVVTPSPAPGHRNPSVVAELPYNPVIFISCLSTPDEVCKKFPTREGGGRGFGRFARQVCNFMIGAQVPIGHVTESSGKWWGVLVASEGSECNFVIDVQQMSSPSENHLTTFDLADEHAKLPVVPKSVNSGKQMSSPSENHLTTFDLADEHAKLPVVPKSVNSGKVVKLGVKKLRTEKEVRTILPEEDYLEKLQNIIVRDYFPELPRLKAQKEYLDAVAANDLSKIRELQLRYSTKRTERRTSPSARRRSPDVFDAETPGPSRETDVVPDSERSDVCNRMGDNEAGKEKKLEDKLTVDSYLNKYTSEDNASFEELAALHAKKERVRNAWMYAAEKKHNEELVMRGDEPIKAADEQLMIAAAPGASDVMFRKTPGFGSARSTERLLLMSPAARRLATKGLGIRLNSDKALKASCSSSPAWIARTGVRTPSSSVILRKTPSRTEAEASPLVTNVSITDNLLDFADTAPAQKKSRPSAADFF</sequence>
<dbReference type="Pfam" id="PF09751">
    <property type="entry name" value="Es2"/>
    <property type="match status" value="2"/>
</dbReference>
<organism evidence="5 6">
    <name type="scientific">Toxocara canis</name>
    <name type="common">Canine roundworm</name>
    <dbReference type="NCBI Taxonomy" id="6265"/>
    <lineage>
        <taxon>Eukaryota</taxon>
        <taxon>Metazoa</taxon>
        <taxon>Ecdysozoa</taxon>
        <taxon>Nematoda</taxon>
        <taxon>Chromadorea</taxon>
        <taxon>Rhabditida</taxon>
        <taxon>Spirurina</taxon>
        <taxon>Ascaridomorpha</taxon>
        <taxon>Ascaridoidea</taxon>
        <taxon>Toxocaridae</taxon>
        <taxon>Toxocara</taxon>
    </lineage>
</organism>
<dbReference type="PANTHER" id="PTHR12940:SF0">
    <property type="entry name" value="SPLICING FACTOR ESS-2 HOMOLOG"/>
    <property type="match status" value="1"/>
</dbReference>
<evidence type="ECO:0000313" key="6">
    <source>
        <dbReference type="Proteomes" id="UP000031036"/>
    </source>
</evidence>
<dbReference type="Proteomes" id="UP000031036">
    <property type="component" value="Unassembled WGS sequence"/>
</dbReference>
<dbReference type="STRING" id="6265.A0A0B2VYA4"/>
<feature type="compositionally biased region" description="Basic and acidic residues" evidence="4">
    <location>
        <begin position="395"/>
        <end position="417"/>
    </location>
</feature>
<dbReference type="PANTHER" id="PTHR12940">
    <property type="entry name" value="ES-2 PROTEIN - RELATED"/>
    <property type="match status" value="1"/>
</dbReference>
<protein>
    <submittedName>
        <fullName evidence="5">ES2 similar protein 2</fullName>
    </submittedName>
</protein>
<feature type="region of interest" description="Disordered" evidence="4">
    <location>
        <begin position="366"/>
        <end position="417"/>
    </location>
</feature>
<dbReference type="OrthoDB" id="19679at2759"/>
<dbReference type="GO" id="GO:0071013">
    <property type="term" value="C:catalytic step 2 spliceosome"/>
    <property type="evidence" value="ECO:0007669"/>
    <property type="project" value="TreeGrafter"/>
</dbReference>
<evidence type="ECO:0000256" key="2">
    <source>
        <dbReference type="ARBA" id="ARBA00009072"/>
    </source>
</evidence>
<evidence type="ECO:0000256" key="1">
    <source>
        <dbReference type="ARBA" id="ARBA00004123"/>
    </source>
</evidence>
<keyword evidence="3" id="KW-0539">Nucleus</keyword>
<accession>A0A0B2VYA4</accession>
<comment type="subcellular location">
    <subcellularLocation>
        <location evidence="1">Nucleus</location>
    </subcellularLocation>
</comment>
<evidence type="ECO:0000256" key="4">
    <source>
        <dbReference type="SAM" id="MobiDB-lite"/>
    </source>
</evidence>
<comment type="caution">
    <text evidence="5">The sequence shown here is derived from an EMBL/GenBank/DDBJ whole genome shotgun (WGS) entry which is preliminary data.</text>
</comment>
<name>A0A0B2VYA4_TOXCA</name>